<comment type="caution">
    <text evidence="1">The sequence shown here is derived from an EMBL/GenBank/DDBJ whole genome shotgun (WGS) entry which is preliminary data.</text>
</comment>
<name>A0ACC2V7C1_9TREE</name>
<organism evidence="1 2">
    <name type="scientific">Naganishia friedmannii</name>
    <dbReference type="NCBI Taxonomy" id="89922"/>
    <lineage>
        <taxon>Eukaryota</taxon>
        <taxon>Fungi</taxon>
        <taxon>Dikarya</taxon>
        <taxon>Basidiomycota</taxon>
        <taxon>Agaricomycotina</taxon>
        <taxon>Tremellomycetes</taxon>
        <taxon>Filobasidiales</taxon>
        <taxon>Filobasidiaceae</taxon>
        <taxon>Naganishia</taxon>
    </lineage>
</organism>
<dbReference type="Proteomes" id="UP001227268">
    <property type="component" value="Unassembled WGS sequence"/>
</dbReference>
<sequence length="513" mass="56316">MPFIPFRDASQGEADHGLSMQDVMWGVWKAVQYGLLSLEEDFDTEAYEWYEQPDNGDLNMLGPFIAFASPVDYKYLSRASSTERISNSTQKTAATERSFQDVLHCFEDAGVDVVVRLNEKLYDASVFGRRGMKHVEMQFPDGSNPPEDFVRKFITLADQTIGNGGKVAVHCKAGLGRTGVLYGSGSSTSIHEQSFCNMDTMGEQNKRSTGIRSSNDYYVYQSAVDEIKFTQRTTVFGTENTRHNQIPEQRTGGTSPGIKENAARKTVTVIEQELLTATNAHDQHMPQAMMTPSRGQKMNDSGIAVTRTPGQPRKTPHGKTVVPADLDGMGSNIGTPLSTRNKQTEVGSYNMASPNKPKTRLQAIFDLPAETVAPQLLFTAAVAEANATTNLTRKAPPDTELPDRSVKRRAVNPERNPTRTQSAVPIMTGYTPRRSTITNVSAAAAKSAHLSPSRIPMMMSSVKGMAKMLGKSQSYTCIQEEMSLRLETPGKADGRLDVDIFGSPVMCDQKEQC</sequence>
<proteinExistence type="predicted"/>
<accession>A0ACC2V7C1</accession>
<reference evidence="1" key="1">
    <citation type="submission" date="2023-04" db="EMBL/GenBank/DDBJ databases">
        <title>Draft Genome sequencing of Naganishia species isolated from polar environments using Oxford Nanopore Technology.</title>
        <authorList>
            <person name="Leo P."/>
            <person name="Venkateswaran K."/>
        </authorList>
    </citation>
    <scope>NUCLEOTIDE SEQUENCE</scope>
    <source>
        <strain evidence="1">MNA-CCFEE 5423</strain>
    </source>
</reference>
<evidence type="ECO:0000313" key="2">
    <source>
        <dbReference type="Proteomes" id="UP001227268"/>
    </source>
</evidence>
<keyword evidence="2" id="KW-1185">Reference proteome</keyword>
<dbReference type="EMBL" id="JASBWT010000022">
    <property type="protein sequence ID" value="KAJ9095260.1"/>
    <property type="molecule type" value="Genomic_DNA"/>
</dbReference>
<protein>
    <submittedName>
        <fullName evidence="1">Uncharacterized protein</fullName>
    </submittedName>
</protein>
<evidence type="ECO:0000313" key="1">
    <source>
        <dbReference type="EMBL" id="KAJ9095260.1"/>
    </source>
</evidence>
<gene>
    <name evidence="1" type="ORF">QFC21_005626</name>
</gene>